<proteinExistence type="predicted"/>
<name>A0A8C7ZQV9_9TELE</name>
<evidence type="ECO:0000313" key="3">
    <source>
        <dbReference type="Proteomes" id="UP000694383"/>
    </source>
</evidence>
<feature type="transmembrane region" description="Helical" evidence="1">
    <location>
        <begin position="57"/>
        <end position="78"/>
    </location>
</feature>
<keyword evidence="3" id="KW-1185">Reference proteome</keyword>
<dbReference type="Proteomes" id="UP000694383">
    <property type="component" value="Unplaced"/>
</dbReference>
<keyword evidence="1" id="KW-0472">Membrane</keyword>
<dbReference type="GeneTree" id="ENSGT00960000189859"/>
<sequence length="96" mass="10672">ASFIFGGVTSLFCLSISFLFQERPPLPPTLAQATARCIPVEEYSYVASILRLLRNRPFVLLILTYGWWAVLTSALPPLQAASWNGVLKRSSMAKIK</sequence>
<protein>
    <submittedName>
        <fullName evidence="2">Uncharacterized protein</fullName>
    </submittedName>
</protein>
<keyword evidence="1" id="KW-0812">Transmembrane</keyword>
<dbReference type="Ensembl" id="ENSOSIT00000048087.1">
    <property type="protein sequence ID" value="ENSOSIP00000045730.1"/>
    <property type="gene ID" value="ENSOSIG00000021710.1"/>
</dbReference>
<organism evidence="2 3">
    <name type="scientific">Oryzias sinensis</name>
    <name type="common">Chinese medaka</name>
    <dbReference type="NCBI Taxonomy" id="183150"/>
    <lineage>
        <taxon>Eukaryota</taxon>
        <taxon>Metazoa</taxon>
        <taxon>Chordata</taxon>
        <taxon>Craniata</taxon>
        <taxon>Vertebrata</taxon>
        <taxon>Euteleostomi</taxon>
        <taxon>Actinopterygii</taxon>
        <taxon>Neopterygii</taxon>
        <taxon>Teleostei</taxon>
        <taxon>Neoteleostei</taxon>
        <taxon>Acanthomorphata</taxon>
        <taxon>Ovalentaria</taxon>
        <taxon>Atherinomorphae</taxon>
        <taxon>Beloniformes</taxon>
        <taxon>Adrianichthyidae</taxon>
        <taxon>Oryziinae</taxon>
        <taxon>Oryzias</taxon>
    </lineage>
</organism>
<evidence type="ECO:0000313" key="2">
    <source>
        <dbReference type="Ensembl" id="ENSOSIP00000045730.1"/>
    </source>
</evidence>
<keyword evidence="1" id="KW-1133">Transmembrane helix</keyword>
<accession>A0A8C7ZQV9</accession>
<dbReference type="AlphaFoldDB" id="A0A8C7ZQV9"/>
<evidence type="ECO:0000256" key="1">
    <source>
        <dbReference type="SAM" id="Phobius"/>
    </source>
</evidence>
<reference evidence="2" key="2">
    <citation type="submission" date="2025-09" db="UniProtKB">
        <authorList>
            <consortium name="Ensembl"/>
        </authorList>
    </citation>
    <scope>IDENTIFICATION</scope>
</reference>
<reference evidence="2" key="1">
    <citation type="submission" date="2025-08" db="UniProtKB">
        <authorList>
            <consortium name="Ensembl"/>
        </authorList>
    </citation>
    <scope>IDENTIFICATION</scope>
</reference>